<protein>
    <submittedName>
        <fullName evidence="1">Uncharacterized protein</fullName>
    </submittedName>
</protein>
<comment type="caution">
    <text evidence="1">The sequence shown here is derived from an EMBL/GenBank/DDBJ whole genome shotgun (WGS) entry which is preliminary data.</text>
</comment>
<dbReference type="EMBL" id="MLQS01000019">
    <property type="protein sequence ID" value="OIJ19294.1"/>
    <property type="molecule type" value="Genomic_DNA"/>
</dbReference>
<dbReference type="Proteomes" id="UP000180057">
    <property type="component" value="Unassembled WGS sequence"/>
</dbReference>
<accession>A0A1S2M3W2</accession>
<reference evidence="1 2" key="1">
    <citation type="submission" date="2016-10" db="EMBL/GenBank/DDBJ databases">
        <title>Draft genome sequences of four alkaliphilic bacteria belonging to the Anaerobacillus genus.</title>
        <authorList>
            <person name="Bassil N.M."/>
            <person name="Lloyd J.R."/>
        </authorList>
    </citation>
    <scope>NUCLEOTIDE SEQUENCE [LARGE SCALE GENOMIC DNA]</scope>
    <source>
        <strain evidence="1 2">DSM 22531</strain>
    </source>
</reference>
<organism evidence="1 2">
    <name type="scientific">Anaerobacillus alkalidiazotrophicus</name>
    <dbReference type="NCBI Taxonomy" id="472963"/>
    <lineage>
        <taxon>Bacteria</taxon>
        <taxon>Bacillati</taxon>
        <taxon>Bacillota</taxon>
        <taxon>Bacilli</taxon>
        <taxon>Bacillales</taxon>
        <taxon>Bacillaceae</taxon>
        <taxon>Anaerobacillus</taxon>
    </lineage>
</organism>
<dbReference type="AlphaFoldDB" id="A0A1S2M3W2"/>
<gene>
    <name evidence="1" type="ORF">BKP45_14160</name>
</gene>
<name>A0A1S2M3W2_9BACI</name>
<proteinExistence type="predicted"/>
<sequence>MNIRTNKGFKKCKISCGLLGYSLNKLYCGFNLLWKQQHSKQWMLGRGSLHTLWKQYMQKNLGVDDIKIFVDPEESLPIREPPRSQ</sequence>
<evidence type="ECO:0000313" key="1">
    <source>
        <dbReference type="EMBL" id="OIJ19294.1"/>
    </source>
</evidence>
<keyword evidence="2" id="KW-1185">Reference proteome</keyword>
<evidence type="ECO:0000313" key="2">
    <source>
        <dbReference type="Proteomes" id="UP000180057"/>
    </source>
</evidence>